<dbReference type="Pfam" id="PF01476">
    <property type="entry name" value="LysM"/>
    <property type="match status" value="2"/>
</dbReference>
<reference evidence="3 4" key="1">
    <citation type="submission" date="2022-06" db="EMBL/GenBank/DDBJ databases">
        <title>Isolation of gut microbiota from human fecal samples.</title>
        <authorList>
            <person name="Pamer E.G."/>
            <person name="Barat B."/>
            <person name="Waligurski E."/>
            <person name="Medina S."/>
            <person name="Paddock L."/>
            <person name="Mostad J."/>
        </authorList>
    </citation>
    <scope>NUCLEOTIDE SEQUENCE [LARGE SCALE GENOMIC DNA]</scope>
    <source>
        <strain evidence="3 4">DFI.9.73</strain>
    </source>
</reference>
<dbReference type="SMART" id="SM00257">
    <property type="entry name" value="LysM"/>
    <property type="match status" value="2"/>
</dbReference>
<comment type="caution">
    <text evidence="3">The sequence shown here is derived from an EMBL/GenBank/DDBJ whole genome shotgun (WGS) entry which is preliminary data.</text>
</comment>
<evidence type="ECO:0000259" key="1">
    <source>
        <dbReference type="PROSITE" id="PS51782"/>
    </source>
</evidence>
<proteinExistence type="predicted"/>
<feature type="domain" description="LysM" evidence="1">
    <location>
        <begin position="2"/>
        <end position="46"/>
    </location>
</feature>
<dbReference type="PANTHER" id="PTHR33734">
    <property type="entry name" value="LYSM DOMAIN-CONTAINING GPI-ANCHORED PROTEIN 2"/>
    <property type="match status" value="1"/>
</dbReference>
<dbReference type="Gene3D" id="3.10.350.10">
    <property type="entry name" value="LysM domain"/>
    <property type="match status" value="2"/>
</dbReference>
<dbReference type="SUPFAM" id="SSF51445">
    <property type="entry name" value="(Trans)glycosidases"/>
    <property type="match status" value="1"/>
</dbReference>
<dbReference type="SUPFAM" id="SSF54106">
    <property type="entry name" value="LysM domain"/>
    <property type="match status" value="2"/>
</dbReference>
<protein>
    <submittedName>
        <fullName evidence="3">LysM peptidoglycan-binding domain-containing protein</fullName>
    </submittedName>
</protein>
<organism evidence="3 4">
    <name type="scientific">Neglectibacter timonensis</name>
    <dbReference type="NCBI Taxonomy" id="1776382"/>
    <lineage>
        <taxon>Bacteria</taxon>
        <taxon>Bacillati</taxon>
        <taxon>Bacillota</taxon>
        <taxon>Clostridia</taxon>
        <taxon>Eubacteriales</taxon>
        <taxon>Oscillospiraceae</taxon>
        <taxon>Neglectibacter</taxon>
    </lineage>
</organism>
<dbReference type="Gene3D" id="3.20.20.80">
    <property type="entry name" value="Glycosidases"/>
    <property type="match status" value="1"/>
</dbReference>
<dbReference type="InterPro" id="IPR018392">
    <property type="entry name" value="LysM"/>
</dbReference>
<dbReference type="PROSITE" id="PS51910">
    <property type="entry name" value="GH18_2"/>
    <property type="match status" value="1"/>
</dbReference>
<keyword evidence="4" id="KW-1185">Reference proteome</keyword>
<dbReference type="Proteomes" id="UP001524473">
    <property type="component" value="Unassembled WGS sequence"/>
</dbReference>
<sequence length="279" mass="30913">MAIHVVSPGDTVWSIARQYGVSPQRILSDNGILNPQALPSGQALLILIPSVLYTVRPGGTLSSISSKFAIPQLTLLQNNPSLINSPYLQVGQTIVIAFEEEKQRRITVNGYAYPYIREDILRRALPYLTYLTIFGYGFTPDGALIPINDEPLIRMAYEYRTAPVMLLSSVTEDGNFSGERASLLFQNQALQETVMDNILALMHKKGYVGLDVDFEYVEQKDATAFLGFLEYTASRLHAEGFFLHTDLAPKTSAAQAGLLYEAHNYGEIGRISDTVLLMT</sequence>
<dbReference type="EMBL" id="JANFZH010000007">
    <property type="protein sequence ID" value="MCQ4839233.1"/>
    <property type="molecule type" value="Genomic_DNA"/>
</dbReference>
<accession>A0ABT1RXD1</accession>
<dbReference type="PANTHER" id="PTHR33734:SF22">
    <property type="entry name" value="MEMBRANE-BOUND LYTIC MUREIN TRANSGLYCOSYLASE D"/>
    <property type="match status" value="1"/>
</dbReference>
<gene>
    <name evidence="3" type="ORF">NE695_04810</name>
</gene>
<dbReference type="InterPro" id="IPR017853">
    <property type="entry name" value="GH"/>
</dbReference>
<evidence type="ECO:0000313" key="3">
    <source>
        <dbReference type="EMBL" id="MCQ4839233.1"/>
    </source>
</evidence>
<evidence type="ECO:0000313" key="4">
    <source>
        <dbReference type="Proteomes" id="UP001524473"/>
    </source>
</evidence>
<dbReference type="RefSeq" id="WP_256191639.1">
    <property type="nucleotide sequence ID" value="NZ_JANFZG010000010.1"/>
</dbReference>
<dbReference type="CDD" id="cd00118">
    <property type="entry name" value="LysM"/>
    <property type="match status" value="2"/>
</dbReference>
<name>A0ABT1RXD1_9FIRM</name>
<dbReference type="InterPro" id="IPR001223">
    <property type="entry name" value="Glyco_hydro18_cat"/>
</dbReference>
<dbReference type="PROSITE" id="PS51782">
    <property type="entry name" value="LYSM"/>
    <property type="match status" value="2"/>
</dbReference>
<feature type="domain" description="LysM" evidence="1">
    <location>
        <begin position="51"/>
        <end position="96"/>
    </location>
</feature>
<dbReference type="InterPro" id="IPR036779">
    <property type="entry name" value="LysM_dom_sf"/>
</dbReference>
<evidence type="ECO:0000259" key="2">
    <source>
        <dbReference type="PROSITE" id="PS51910"/>
    </source>
</evidence>
<feature type="domain" description="GH18" evidence="2">
    <location>
        <begin position="106"/>
        <end position="279"/>
    </location>
</feature>